<gene>
    <name evidence="1" type="ORF">CK203_029588</name>
</gene>
<name>A0A438JCL2_VITVI</name>
<comment type="caution">
    <text evidence="1">The sequence shown here is derived from an EMBL/GenBank/DDBJ whole genome shotgun (WGS) entry which is preliminary data.</text>
</comment>
<dbReference type="AlphaFoldDB" id="A0A438JCL2"/>
<evidence type="ECO:0000313" key="2">
    <source>
        <dbReference type="Proteomes" id="UP000288805"/>
    </source>
</evidence>
<proteinExistence type="predicted"/>
<dbReference type="Proteomes" id="UP000288805">
    <property type="component" value="Unassembled WGS sequence"/>
</dbReference>
<sequence>MSCAIFQSFEHLVEECPILPAAREMFGIIQISFGNHNHVSTCNPLKPPHQALKLEQAIVNLTKVVEDFVAHQKSIIDQFRQKNAQVRQEINSQDRKMDERLNDLSQKTDNLEYSRSRLINLNTEREKENFPSQPYQHLKGIHKGEAQKKENSMVRKVKVVMVDQPTFKPKHDEGLPEPSEKLANLFHWTRTKEMQPLLNAVEIQRHAKESPQSLFLTRYLQR</sequence>
<dbReference type="EMBL" id="QGNW01000050">
    <property type="protein sequence ID" value="RVX06701.1"/>
    <property type="molecule type" value="Genomic_DNA"/>
</dbReference>
<evidence type="ECO:0000313" key="1">
    <source>
        <dbReference type="EMBL" id="RVX06701.1"/>
    </source>
</evidence>
<organism evidence="1 2">
    <name type="scientific">Vitis vinifera</name>
    <name type="common">Grape</name>
    <dbReference type="NCBI Taxonomy" id="29760"/>
    <lineage>
        <taxon>Eukaryota</taxon>
        <taxon>Viridiplantae</taxon>
        <taxon>Streptophyta</taxon>
        <taxon>Embryophyta</taxon>
        <taxon>Tracheophyta</taxon>
        <taxon>Spermatophyta</taxon>
        <taxon>Magnoliopsida</taxon>
        <taxon>eudicotyledons</taxon>
        <taxon>Gunneridae</taxon>
        <taxon>Pentapetalae</taxon>
        <taxon>rosids</taxon>
        <taxon>Vitales</taxon>
        <taxon>Vitaceae</taxon>
        <taxon>Viteae</taxon>
        <taxon>Vitis</taxon>
    </lineage>
</organism>
<accession>A0A438JCL2</accession>
<reference evidence="1 2" key="1">
    <citation type="journal article" date="2018" name="PLoS Genet.">
        <title>Population sequencing reveals clonal diversity and ancestral inbreeding in the grapevine cultivar Chardonnay.</title>
        <authorList>
            <person name="Roach M.J."/>
            <person name="Johnson D.L."/>
            <person name="Bohlmann J."/>
            <person name="van Vuuren H.J."/>
            <person name="Jones S.J."/>
            <person name="Pretorius I.S."/>
            <person name="Schmidt S.A."/>
            <person name="Borneman A.R."/>
        </authorList>
    </citation>
    <scope>NUCLEOTIDE SEQUENCE [LARGE SCALE GENOMIC DNA]</scope>
    <source>
        <strain evidence="2">cv. Chardonnay</strain>
        <tissue evidence="1">Leaf</tissue>
    </source>
</reference>
<protein>
    <submittedName>
        <fullName evidence="1">Uncharacterized protein</fullName>
    </submittedName>
</protein>